<dbReference type="InterPro" id="IPR005693">
    <property type="entry name" value="Mce"/>
</dbReference>
<name>A0A5Q6S0W4_9ACTN</name>
<evidence type="ECO:0000256" key="1">
    <source>
        <dbReference type="SAM" id="MobiDB-lite"/>
    </source>
</evidence>
<sequence>MLTSRTKTQLAAFTVLAVVGTTYLGAKYVGIDPFSSDYRVTVSLPEAGGIFENGEVTYLGVPVGRIETLTNVRGGGVEAVLRIESDTVDIPADVSVQVANRSTIGEQYVDLSGTSGTDEVLADGDRLSGGEEAIPQDIDVLLNTARDFTASVPEDSLNTVIDESYDFSQGANLPLRRLVDTSLEFHEVADRNFLVSAALIKNSETVLETQQAAAESIKSYSADLSLLATTMADSDADLRSLIANSPAAAREVDQLFTQVGQPLGVLMSNLVSTAQVFGTNASGVEDALIRVPEAISVGWAVNGSKGMNLGLATTFFDPPPCTAGYGGTTKRPGTVTSAGKPFNTKAGCDASPSSGTNVRGPNALPKSGGKGPAAARVSVPDTLGDLLGGNE</sequence>
<dbReference type="Proteomes" id="UP000307768">
    <property type="component" value="Unassembled WGS sequence"/>
</dbReference>
<evidence type="ECO:0000313" key="4">
    <source>
        <dbReference type="Proteomes" id="UP000307768"/>
    </source>
</evidence>
<feature type="region of interest" description="Disordered" evidence="1">
    <location>
        <begin position="325"/>
        <end position="391"/>
    </location>
</feature>
<evidence type="ECO:0000313" key="3">
    <source>
        <dbReference type="EMBL" id="KAA1423932.1"/>
    </source>
</evidence>
<dbReference type="RefSeq" id="WP_149769451.1">
    <property type="nucleotide sequence ID" value="NZ_VDFQ02000002.1"/>
</dbReference>
<organism evidence="3 4">
    <name type="scientific">Mumia zhuanghuii</name>
    <dbReference type="NCBI Taxonomy" id="2585211"/>
    <lineage>
        <taxon>Bacteria</taxon>
        <taxon>Bacillati</taxon>
        <taxon>Actinomycetota</taxon>
        <taxon>Actinomycetes</taxon>
        <taxon>Propionibacteriales</taxon>
        <taxon>Nocardioidaceae</taxon>
        <taxon>Mumia</taxon>
    </lineage>
</organism>
<accession>A0A5Q6S0W4</accession>
<protein>
    <submittedName>
        <fullName evidence="3">MCE family protein</fullName>
    </submittedName>
</protein>
<dbReference type="AlphaFoldDB" id="A0A5Q6S0W4"/>
<reference evidence="3 4" key="1">
    <citation type="submission" date="2019-09" db="EMBL/GenBank/DDBJ databases">
        <title>Mumia zhuanghuii sp. nov. isolated from the intestinal contents of plateau pika (Ochotona curzoniae) in the Qinghai-Tibet plateau of China.</title>
        <authorList>
            <person name="Tian Z."/>
        </authorList>
    </citation>
    <scope>NUCLEOTIDE SEQUENCE [LARGE SCALE GENOMIC DNA]</scope>
    <source>
        <strain evidence="4">350</strain>
    </source>
</reference>
<dbReference type="NCBIfam" id="TIGR00996">
    <property type="entry name" value="Mtu_fam_mce"/>
    <property type="match status" value="1"/>
</dbReference>
<gene>
    <name evidence="3" type="ORF">FE697_010300</name>
</gene>
<dbReference type="InterPro" id="IPR052336">
    <property type="entry name" value="MlaD_Phospholipid_Transporter"/>
</dbReference>
<dbReference type="PANTHER" id="PTHR33371:SF16">
    <property type="entry name" value="MCE-FAMILY PROTEIN MCE3F"/>
    <property type="match status" value="1"/>
</dbReference>
<feature type="domain" description="Mce/MlaD" evidence="2">
    <location>
        <begin position="38"/>
        <end position="112"/>
    </location>
</feature>
<dbReference type="GO" id="GO:0005576">
    <property type="term" value="C:extracellular region"/>
    <property type="evidence" value="ECO:0007669"/>
    <property type="project" value="TreeGrafter"/>
</dbReference>
<dbReference type="Pfam" id="PF02470">
    <property type="entry name" value="MlaD"/>
    <property type="match status" value="1"/>
</dbReference>
<dbReference type="EMBL" id="VDFQ02000002">
    <property type="protein sequence ID" value="KAA1423932.1"/>
    <property type="molecule type" value="Genomic_DNA"/>
</dbReference>
<comment type="caution">
    <text evidence="3">The sequence shown here is derived from an EMBL/GenBank/DDBJ whole genome shotgun (WGS) entry which is preliminary data.</text>
</comment>
<dbReference type="InterPro" id="IPR003399">
    <property type="entry name" value="Mce/MlaD"/>
</dbReference>
<proteinExistence type="predicted"/>
<evidence type="ECO:0000259" key="2">
    <source>
        <dbReference type="Pfam" id="PF02470"/>
    </source>
</evidence>
<dbReference type="PANTHER" id="PTHR33371">
    <property type="entry name" value="INTERMEMBRANE PHOSPHOLIPID TRANSPORT SYSTEM BINDING PROTEIN MLAD-RELATED"/>
    <property type="match status" value="1"/>
</dbReference>
<dbReference type="OrthoDB" id="4741753at2"/>